<keyword evidence="3 7" id="KW-0812">Transmembrane</keyword>
<dbReference type="PANTHER" id="PTHR21236">
    <property type="entry name" value="GOLGI MEMBRANE PROTEIN YIP1"/>
    <property type="match status" value="1"/>
</dbReference>
<dbReference type="OrthoDB" id="440385at2759"/>
<dbReference type="eggNOG" id="KOG3103">
    <property type="taxonomic scope" value="Eukaryota"/>
</dbReference>
<evidence type="ECO:0000256" key="6">
    <source>
        <dbReference type="SAM" id="MobiDB-lite"/>
    </source>
</evidence>
<sequence length="238" mass="25178">MSEWQLSYDPATSYRSGPPSGSSQVEWYQTGGADFSANSADYTYDAMGGTSTSATYGSFEDEAPLLEELGIDLQGILRRSIAVLTHRLGSNVLLDLDLGGPLFFAAILGSVHLLTGKLHFGVILGWSVVGSAAVWFVVSNLAGPGGHASGHELGTPGIYDCCCLLGYGLLPMLLHALISLLVPKGTATIALAVLAVLWSGITAAKLFTKRSPVLEDHVYLIAYPCLLMYSAFALLSIY</sequence>
<evidence type="ECO:0000256" key="4">
    <source>
        <dbReference type="ARBA" id="ARBA00022989"/>
    </source>
</evidence>
<feature type="transmembrane region" description="Helical" evidence="7">
    <location>
        <begin position="92"/>
        <end position="114"/>
    </location>
</feature>
<dbReference type="EMBL" id="AGSI01000018">
    <property type="protein sequence ID" value="EIE19620.1"/>
    <property type="molecule type" value="Genomic_DNA"/>
</dbReference>
<name>I0YMK1_COCSC</name>
<organism evidence="8 9">
    <name type="scientific">Coccomyxa subellipsoidea (strain C-169)</name>
    <name type="common">Green microalga</name>
    <dbReference type="NCBI Taxonomy" id="574566"/>
    <lineage>
        <taxon>Eukaryota</taxon>
        <taxon>Viridiplantae</taxon>
        <taxon>Chlorophyta</taxon>
        <taxon>core chlorophytes</taxon>
        <taxon>Trebouxiophyceae</taxon>
        <taxon>Trebouxiophyceae incertae sedis</taxon>
        <taxon>Coccomyxaceae</taxon>
        <taxon>Coccomyxa</taxon>
        <taxon>Coccomyxa subellipsoidea</taxon>
    </lineage>
</organism>
<dbReference type="InterPro" id="IPR045231">
    <property type="entry name" value="Yip1/4-like"/>
</dbReference>
<dbReference type="GeneID" id="17037592"/>
<dbReference type="GO" id="GO:0005802">
    <property type="term" value="C:trans-Golgi network"/>
    <property type="evidence" value="ECO:0007669"/>
    <property type="project" value="TreeGrafter"/>
</dbReference>
<evidence type="ECO:0000256" key="7">
    <source>
        <dbReference type="SAM" id="Phobius"/>
    </source>
</evidence>
<keyword evidence="4 7" id="KW-1133">Transmembrane helix</keyword>
<evidence type="ECO:0000256" key="5">
    <source>
        <dbReference type="ARBA" id="ARBA00023136"/>
    </source>
</evidence>
<evidence type="ECO:0000256" key="3">
    <source>
        <dbReference type="ARBA" id="ARBA00022692"/>
    </source>
</evidence>
<dbReference type="GO" id="GO:0006888">
    <property type="term" value="P:endoplasmic reticulum to Golgi vesicle-mediated transport"/>
    <property type="evidence" value="ECO:0007669"/>
    <property type="project" value="InterPro"/>
</dbReference>
<feature type="transmembrane region" description="Helical" evidence="7">
    <location>
        <begin position="187"/>
        <end position="206"/>
    </location>
</feature>
<comment type="subcellular location">
    <subcellularLocation>
        <location evidence="1">Membrane</location>
        <topology evidence="1">Multi-pass membrane protein</topology>
    </subcellularLocation>
</comment>
<gene>
    <name evidence="8" type="ORF">COCSUDRAFT_67723</name>
</gene>
<accession>I0YMK1</accession>
<dbReference type="RefSeq" id="XP_005644164.1">
    <property type="nucleotide sequence ID" value="XM_005644107.1"/>
</dbReference>
<keyword evidence="9" id="KW-1185">Reference proteome</keyword>
<reference evidence="8 9" key="1">
    <citation type="journal article" date="2012" name="Genome Biol.">
        <title>The genome of the polar eukaryotic microalga coccomyxa subellipsoidea reveals traits of cold adaptation.</title>
        <authorList>
            <person name="Blanc G."/>
            <person name="Agarkova I."/>
            <person name="Grimwood J."/>
            <person name="Kuo A."/>
            <person name="Brueggeman A."/>
            <person name="Dunigan D."/>
            <person name="Gurnon J."/>
            <person name="Ladunga I."/>
            <person name="Lindquist E."/>
            <person name="Lucas S."/>
            <person name="Pangilinan J."/>
            <person name="Proschold T."/>
            <person name="Salamov A."/>
            <person name="Schmutz J."/>
            <person name="Weeks D."/>
            <person name="Yamada T."/>
            <person name="Claverie J.M."/>
            <person name="Grigoriev I."/>
            <person name="Van Etten J."/>
            <person name="Lomsadze A."/>
            <person name="Borodovsky M."/>
        </authorList>
    </citation>
    <scope>NUCLEOTIDE SEQUENCE [LARGE SCALE GENOMIC DNA]</scope>
    <source>
        <strain evidence="8 9">C-169</strain>
    </source>
</reference>
<evidence type="ECO:0000256" key="2">
    <source>
        <dbReference type="ARBA" id="ARBA00010596"/>
    </source>
</evidence>
<feature type="region of interest" description="Disordered" evidence="6">
    <location>
        <begin position="1"/>
        <end position="23"/>
    </location>
</feature>
<proteinExistence type="inferred from homology"/>
<dbReference type="Proteomes" id="UP000007264">
    <property type="component" value="Unassembled WGS sequence"/>
</dbReference>
<dbReference type="GO" id="GO:0016020">
    <property type="term" value="C:membrane"/>
    <property type="evidence" value="ECO:0007669"/>
    <property type="project" value="UniProtKB-SubCell"/>
</dbReference>
<dbReference type="KEGG" id="csl:COCSUDRAFT_67723"/>
<evidence type="ECO:0000313" key="9">
    <source>
        <dbReference type="Proteomes" id="UP000007264"/>
    </source>
</evidence>
<feature type="transmembrane region" description="Helical" evidence="7">
    <location>
        <begin position="158"/>
        <end position="181"/>
    </location>
</feature>
<feature type="transmembrane region" description="Helical" evidence="7">
    <location>
        <begin position="120"/>
        <end position="138"/>
    </location>
</feature>
<dbReference type="AlphaFoldDB" id="I0YMK1"/>
<comment type="caution">
    <text evidence="8">The sequence shown here is derived from an EMBL/GenBank/DDBJ whole genome shotgun (WGS) entry which is preliminary data.</text>
</comment>
<comment type="similarity">
    <text evidence="2">Belongs to the YIP1 family.</text>
</comment>
<feature type="transmembrane region" description="Helical" evidence="7">
    <location>
        <begin position="218"/>
        <end position="237"/>
    </location>
</feature>
<keyword evidence="5 7" id="KW-0472">Membrane</keyword>
<dbReference type="GO" id="GO:0048280">
    <property type="term" value="P:vesicle fusion with Golgi apparatus"/>
    <property type="evidence" value="ECO:0007669"/>
    <property type="project" value="TreeGrafter"/>
</dbReference>
<evidence type="ECO:0000256" key="1">
    <source>
        <dbReference type="ARBA" id="ARBA00004141"/>
    </source>
</evidence>
<dbReference type="STRING" id="574566.I0YMK1"/>
<dbReference type="PANTHER" id="PTHR21236:SF2">
    <property type="entry name" value="PROTEIN YIPF"/>
    <property type="match status" value="1"/>
</dbReference>
<feature type="compositionally biased region" description="Polar residues" evidence="6">
    <location>
        <begin position="13"/>
        <end position="23"/>
    </location>
</feature>
<protein>
    <submittedName>
        <fullName evidence="8">Integral membrane Yip1-family protein</fullName>
    </submittedName>
</protein>
<evidence type="ECO:0000313" key="8">
    <source>
        <dbReference type="EMBL" id="EIE19620.1"/>
    </source>
</evidence>